<comment type="caution">
    <text evidence="2">The sequence shown here is derived from an EMBL/GenBank/DDBJ whole genome shotgun (WGS) entry which is preliminary data.</text>
</comment>
<dbReference type="AlphaFoldDB" id="A0A834Z7T2"/>
<sequence>MSFSSARKREEKRIEQPVVDFKGRCEGRKQVDKTDEWASELHTLQNQLKDKEARISELKSEMKSVKLRLEKMTQEVPREKMEDFTILSEKYKKLEDEYNALMAEKLKNPQK</sequence>
<reference evidence="2 3" key="1">
    <citation type="submission" date="2020-04" db="EMBL/GenBank/DDBJ databases">
        <title>Plant Genome Project.</title>
        <authorList>
            <person name="Zhang R.-G."/>
        </authorList>
    </citation>
    <scope>NUCLEOTIDE SEQUENCE [LARGE SCALE GENOMIC DNA]</scope>
    <source>
        <strain evidence="2">YNK0</strain>
        <tissue evidence="2">Leaf</tissue>
    </source>
</reference>
<dbReference type="Proteomes" id="UP000655225">
    <property type="component" value="Unassembled WGS sequence"/>
</dbReference>
<keyword evidence="3" id="KW-1185">Reference proteome</keyword>
<dbReference type="EMBL" id="JABCRI010000011">
    <property type="protein sequence ID" value="KAF8398332.1"/>
    <property type="molecule type" value="Genomic_DNA"/>
</dbReference>
<feature type="coiled-coil region" evidence="1">
    <location>
        <begin position="34"/>
        <end position="104"/>
    </location>
</feature>
<gene>
    <name evidence="2" type="ORF">HHK36_017259</name>
</gene>
<proteinExistence type="predicted"/>
<evidence type="ECO:0000313" key="3">
    <source>
        <dbReference type="Proteomes" id="UP000655225"/>
    </source>
</evidence>
<protein>
    <submittedName>
        <fullName evidence="2">Uncharacterized protein</fullName>
    </submittedName>
</protein>
<name>A0A834Z7T2_TETSI</name>
<evidence type="ECO:0000313" key="2">
    <source>
        <dbReference type="EMBL" id="KAF8398332.1"/>
    </source>
</evidence>
<dbReference type="OrthoDB" id="849476at2759"/>
<keyword evidence="1" id="KW-0175">Coiled coil</keyword>
<evidence type="ECO:0000256" key="1">
    <source>
        <dbReference type="SAM" id="Coils"/>
    </source>
</evidence>
<organism evidence="2 3">
    <name type="scientific">Tetracentron sinense</name>
    <name type="common">Spur-leaf</name>
    <dbReference type="NCBI Taxonomy" id="13715"/>
    <lineage>
        <taxon>Eukaryota</taxon>
        <taxon>Viridiplantae</taxon>
        <taxon>Streptophyta</taxon>
        <taxon>Embryophyta</taxon>
        <taxon>Tracheophyta</taxon>
        <taxon>Spermatophyta</taxon>
        <taxon>Magnoliopsida</taxon>
        <taxon>Trochodendrales</taxon>
        <taxon>Trochodendraceae</taxon>
        <taxon>Tetracentron</taxon>
    </lineage>
</organism>
<accession>A0A834Z7T2</accession>